<feature type="compositionally biased region" description="Polar residues" evidence="1">
    <location>
        <begin position="25"/>
        <end position="40"/>
    </location>
</feature>
<dbReference type="RefSeq" id="WP_338007040.1">
    <property type="nucleotide sequence ID" value="NZ_JAOPKB010000002.1"/>
</dbReference>
<sequence>MSRHDEQRQADGGSRFRLRTRNGRSTRLGSASGSGTTRNPRPSPLPHIAAMTWRDGAFIHWPVDPDAIRSRVPEPLEVDTYDGKAWLSVLPFVLARAGLRGTPSLTRLTTPELNVRTYVRYRGDPGLFFFSVDLGSQFVAEAVGRLARLPCHHAMMHVGGADERVAFSSSRTPDVESDARFSATYRPDGEVFYAEPDSLAHWLTARRRFYAPSGRGRGILTAEIAHAPWPLQPVELTVHENTMFEANGLPEPEPEPDEEPVAYYCGELSMTGSIPRRISRPQVR</sequence>
<dbReference type="SUPFAM" id="SSF160104">
    <property type="entry name" value="Acetoacetate decarboxylase-like"/>
    <property type="match status" value="1"/>
</dbReference>
<dbReference type="EMBL" id="JAOPKB010000002">
    <property type="protein sequence ID" value="MCU4971907.1"/>
    <property type="molecule type" value="Genomic_DNA"/>
</dbReference>
<feature type="region of interest" description="Disordered" evidence="1">
    <location>
        <begin position="1"/>
        <end position="47"/>
    </location>
</feature>
<name>A0ABT2QAH7_9EURY</name>
<organism evidence="2 3">
    <name type="scientific">Natronoglomus mannanivorans</name>
    <dbReference type="NCBI Taxonomy" id="2979990"/>
    <lineage>
        <taxon>Archaea</taxon>
        <taxon>Methanobacteriati</taxon>
        <taxon>Methanobacteriota</taxon>
        <taxon>Stenosarchaea group</taxon>
        <taxon>Halobacteria</taxon>
        <taxon>Halobacteriales</taxon>
        <taxon>Natrialbaceae</taxon>
        <taxon>Natronoglomus</taxon>
    </lineage>
</organism>
<dbReference type="Gene3D" id="2.40.400.10">
    <property type="entry name" value="Acetoacetate decarboxylase-like"/>
    <property type="match status" value="1"/>
</dbReference>
<keyword evidence="3" id="KW-1185">Reference proteome</keyword>
<evidence type="ECO:0000313" key="3">
    <source>
        <dbReference type="Proteomes" id="UP001320972"/>
    </source>
</evidence>
<dbReference type="PANTHER" id="PTHR39186">
    <property type="entry name" value="DUF2071 FAMILY PROTEIN"/>
    <property type="match status" value="1"/>
</dbReference>
<proteinExistence type="predicted"/>
<protein>
    <submittedName>
        <fullName evidence="2">DUF2071 domain-containing protein</fullName>
    </submittedName>
</protein>
<accession>A0ABT2QAH7</accession>
<dbReference type="PANTHER" id="PTHR39186:SF1">
    <property type="entry name" value="DUF2071 DOMAIN-CONTAINING PROTEIN"/>
    <property type="match status" value="1"/>
</dbReference>
<dbReference type="InterPro" id="IPR023375">
    <property type="entry name" value="ADC_dom_sf"/>
</dbReference>
<dbReference type="InterPro" id="IPR018644">
    <property type="entry name" value="DUF2071"/>
</dbReference>
<evidence type="ECO:0000256" key="1">
    <source>
        <dbReference type="SAM" id="MobiDB-lite"/>
    </source>
</evidence>
<reference evidence="2 3" key="1">
    <citation type="submission" date="2022-09" db="EMBL/GenBank/DDBJ databases">
        <title>Enrichment on poylsaccharides allowed isolation of novel metabolic and taxonomic groups of Haloarchaea.</title>
        <authorList>
            <person name="Sorokin D.Y."/>
            <person name="Elcheninov A.G."/>
            <person name="Khizhniak T.V."/>
            <person name="Kolganova T.V."/>
            <person name="Kublanov I.V."/>
        </authorList>
    </citation>
    <scope>NUCLEOTIDE SEQUENCE [LARGE SCALE GENOMIC DNA]</scope>
    <source>
        <strain evidence="2 3">AArc-m2/3/4</strain>
    </source>
</reference>
<dbReference type="Proteomes" id="UP001320972">
    <property type="component" value="Unassembled WGS sequence"/>
</dbReference>
<comment type="caution">
    <text evidence="2">The sequence shown here is derived from an EMBL/GenBank/DDBJ whole genome shotgun (WGS) entry which is preliminary data.</text>
</comment>
<dbReference type="Pfam" id="PF09844">
    <property type="entry name" value="DUF2071"/>
    <property type="match status" value="1"/>
</dbReference>
<gene>
    <name evidence="2" type="ORF">OB955_04030</name>
</gene>
<evidence type="ECO:0000313" key="2">
    <source>
        <dbReference type="EMBL" id="MCU4971907.1"/>
    </source>
</evidence>